<gene>
    <name evidence="2" type="ORF">QP029_01370</name>
</gene>
<reference evidence="2 3" key="1">
    <citation type="submission" date="2023-05" db="EMBL/GenBank/DDBJ databases">
        <title>Corynebacterium suedekumii sp. nov. and Corynebacterium breve sp. nov. isolated from raw cow's milk.</title>
        <authorList>
            <person name="Baer M.K."/>
            <person name="Mehl L."/>
            <person name="Hellmuth R."/>
            <person name="Marke G."/>
            <person name="Lipski A."/>
        </authorList>
    </citation>
    <scope>NUCLEOTIDE SEQUENCE [LARGE SCALE GENOMIC DNA]</scope>
    <source>
        <strain evidence="2 3">LM112</strain>
    </source>
</reference>
<sequence>MKRTRLLTGLAAVVVAAGICSPQAAAADNGTSSTSPWWDPTAVIESPVNPARAEGTFDSVSFTDAADGDHEVTLMDTSGPGPLDGRKQPRGLLVAEASGYTPGQYYTVRVRLHEADSGTPKGTYTWLTYRATDDGRLHIRLPLTLPTSLQAGDRVVGVPTVYNANDVRRDGRPNKVDENCVLQCERVAPLTAWTDYQDPGAIITMTAPATE</sequence>
<evidence type="ECO:0000313" key="3">
    <source>
        <dbReference type="Proteomes" id="UP001238805"/>
    </source>
</evidence>
<feature type="signal peptide" evidence="1">
    <location>
        <begin position="1"/>
        <end position="26"/>
    </location>
</feature>
<keyword evidence="1" id="KW-0732">Signal</keyword>
<keyword evidence="3" id="KW-1185">Reference proteome</keyword>
<evidence type="ECO:0000256" key="1">
    <source>
        <dbReference type="SAM" id="SignalP"/>
    </source>
</evidence>
<evidence type="ECO:0000313" key="2">
    <source>
        <dbReference type="EMBL" id="WIM70532.1"/>
    </source>
</evidence>
<dbReference type="EMBL" id="CP126970">
    <property type="protein sequence ID" value="WIM70532.1"/>
    <property type="molecule type" value="Genomic_DNA"/>
</dbReference>
<proteinExistence type="predicted"/>
<organism evidence="2 3">
    <name type="scientific">Corynebacterium suedekumii</name>
    <dbReference type="NCBI Taxonomy" id="3049801"/>
    <lineage>
        <taxon>Bacteria</taxon>
        <taxon>Bacillati</taxon>
        <taxon>Actinomycetota</taxon>
        <taxon>Actinomycetes</taxon>
        <taxon>Mycobacteriales</taxon>
        <taxon>Corynebacteriaceae</taxon>
        <taxon>Corynebacterium</taxon>
    </lineage>
</organism>
<name>A0ABY8VNI1_9CORY</name>
<feature type="chain" id="PRO_5047077369" description="Secreted protein" evidence="1">
    <location>
        <begin position="27"/>
        <end position="211"/>
    </location>
</feature>
<dbReference type="RefSeq" id="WP_284875120.1">
    <property type="nucleotide sequence ID" value="NZ_CP126970.1"/>
</dbReference>
<protein>
    <recommendedName>
        <fullName evidence="4">Secreted protein</fullName>
    </recommendedName>
</protein>
<dbReference type="Proteomes" id="UP001238805">
    <property type="component" value="Chromosome"/>
</dbReference>
<accession>A0ABY8VNI1</accession>
<evidence type="ECO:0008006" key="4">
    <source>
        <dbReference type="Google" id="ProtNLM"/>
    </source>
</evidence>